<comment type="caution">
    <text evidence="4">The sequence shown here is derived from an EMBL/GenBank/DDBJ whole genome shotgun (WGS) entry which is preliminary data.</text>
</comment>
<proteinExistence type="predicted"/>
<dbReference type="Proteomes" id="UP000037146">
    <property type="component" value="Unassembled WGS sequence"/>
</dbReference>
<gene>
    <name evidence="4" type="ORF">AC625_14095</name>
</gene>
<organism evidence="4 5">
    <name type="scientific">Peribacillus loiseleuriae</name>
    <dbReference type="NCBI Taxonomy" id="1679170"/>
    <lineage>
        <taxon>Bacteria</taxon>
        <taxon>Bacillati</taxon>
        <taxon>Bacillota</taxon>
        <taxon>Bacilli</taxon>
        <taxon>Bacillales</taxon>
        <taxon>Bacillaceae</taxon>
        <taxon>Peribacillus</taxon>
    </lineage>
</organism>
<dbReference type="InterPro" id="IPR024079">
    <property type="entry name" value="MetalloPept_cat_dom_sf"/>
</dbReference>
<feature type="domain" description="ATLF-like" evidence="3">
    <location>
        <begin position="48"/>
        <end position="234"/>
    </location>
</feature>
<comment type="subcellular location">
    <subcellularLocation>
        <location evidence="1">Secreted</location>
    </subcellularLocation>
</comment>
<dbReference type="GO" id="GO:0005576">
    <property type="term" value="C:extracellular region"/>
    <property type="evidence" value="ECO:0007669"/>
    <property type="project" value="UniProtKB-SubCell"/>
</dbReference>
<dbReference type="PATRIC" id="fig|1679170.3.peg.3215"/>
<dbReference type="AlphaFoldDB" id="A0A0K9GV00"/>
<evidence type="ECO:0000256" key="1">
    <source>
        <dbReference type="ARBA" id="ARBA00004613"/>
    </source>
</evidence>
<dbReference type="InterPro" id="IPR047568">
    <property type="entry name" value="ATLF-like_dom"/>
</dbReference>
<evidence type="ECO:0000256" key="2">
    <source>
        <dbReference type="ARBA" id="ARBA00022525"/>
    </source>
</evidence>
<protein>
    <recommendedName>
        <fullName evidence="3">ATLF-like domain-containing protein</fullName>
    </recommendedName>
</protein>
<name>A0A0K9GV00_9BACI</name>
<dbReference type="SUPFAM" id="SSF55486">
    <property type="entry name" value="Metalloproteases ('zincins'), catalytic domain"/>
    <property type="match status" value="1"/>
</dbReference>
<dbReference type="OrthoDB" id="2615003at2"/>
<dbReference type="STRING" id="1679170.AC625_14095"/>
<dbReference type="Pfam" id="PF07737">
    <property type="entry name" value="ATLF"/>
    <property type="match status" value="1"/>
</dbReference>
<dbReference type="CDD" id="cd20183">
    <property type="entry name" value="M34_PPEP"/>
    <property type="match status" value="1"/>
</dbReference>
<keyword evidence="2" id="KW-0964">Secreted</keyword>
<dbReference type="GO" id="GO:0008237">
    <property type="term" value="F:metallopeptidase activity"/>
    <property type="evidence" value="ECO:0007669"/>
    <property type="project" value="InterPro"/>
</dbReference>
<reference evidence="5" key="1">
    <citation type="submission" date="2015-07" db="EMBL/GenBank/DDBJ databases">
        <title>Genome sequencing project for genomic taxonomy and phylogenomics of Bacillus-like bacteria.</title>
        <authorList>
            <person name="Liu B."/>
            <person name="Wang J."/>
            <person name="Zhu Y."/>
            <person name="Liu G."/>
            <person name="Chen Q."/>
            <person name="Chen Z."/>
            <person name="Lan J."/>
            <person name="Che J."/>
            <person name="Ge C."/>
            <person name="Shi H."/>
            <person name="Pan Z."/>
            <person name="Liu X."/>
        </authorList>
    </citation>
    <scope>NUCLEOTIDE SEQUENCE [LARGE SCALE GENOMIC DNA]</scope>
    <source>
        <strain evidence="5">FJAT-27997</strain>
    </source>
</reference>
<dbReference type="RefSeq" id="WP_053178109.1">
    <property type="nucleotide sequence ID" value="NZ_LFZW01000001.1"/>
</dbReference>
<keyword evidence="5" id="KW-1185">Reference proteome</keyword>
<dbReference type="Gene3D" id="3.40.390.10">
    <property type="entry name" value="Collagenase (Catalytic Domain)"/>
    <property type="match status" value="1"/>
</dbReference>
<dbReference type="PROSITE" id="PS51995">
    <property type="entry name" value="ATLF"/>
    <property type="match status" value="1"/>
</dbReference>
<evidence type="ECO:0000259" key="3">
    <source>
        <dbReference type="PROSITE" id="PS51995"/>
    </source>
</evidence>
<sequence length="234" mass="26672">MRRILSLVLFLLLFFILSSFSFVETDGLSVGAFPEDHRLKLTKVWQENSNLGRLFLFPEQSFNVEKAVQIVEQVSVLPPSTIQKLVDKNVEIKLFTGRLTDDPFAEHLKGSKPRGYKNKQTTWDDVPGMGGDRIVLVKIGASEPGNGHSSINLELHELAHTIDTYAYDGIRDDVVFLGIWEQEVSRLFPGKPYYSTYPEEYFAETYAMFFANSASNKVLKEKAPHTYLYIKQLN</sequence>
<evidence type="ECO:0000313" key="5">
    <source>
        <dbReference type="Proteomes" id="UP000037146"/>
    </source>
</evidence>
<evidence type="ECO:0000313" key="4">
    <source>
        <dbReference type="EMBL" id="KMY50494.1"/>
    </source>
</evidence>
<dbReference type="InterPro" id="IPR014781">
    <property type="entry name" value="Anthrax_toxin_lethal/edema_N/C"/>
</dbReference>
<dbReference type="EMBL" id="LFZW01000001">
    <property type="protein sequence ID" value="KMY50494.1"/>
    <property type="molecule type" value="Genomic_DNA"/>
</dbReference>
<accession>A0A0K9GV00</accession>